<evidence type="ECO:0000313" key="3">
    <source>
        <dbReference type="EMBL" id="OCB90710.1"/>
    </source>
</evidence>
<dbReference type="Proteomes" id="UP000757232">
    <property type="component" value="Unassembled WGS sequence"/>
</dbReference>
<dbReference type="Gene3D" id="3.40.50.300">
    <property type="entry name" value="P-loop containing nucleotide triphosphate hydrolases"/>
    <property type="match status" value="1"/>
</dbReference>
<evidence type="ECO:0000256" key="1">
    <source>
        <dbReference type="ARBA" id="ARBA00022737"/>
    </source>
</evidence>
<sequence>MPPTHHGREHNDELKFLRLKDVVVTFKDRHPRYPVKIKIVVGESVPRSKDFTSHDGDSLRWEADIHLPPSSGLQAIVKESHVIKWRAKKDYASVRVETTDIDADNTMTKEDERGLIVLKLVFETPVKAGIAVRKGAEDAAARLEQKPIALEKLGRARGFVDIVKNFGDFLADATAKAATIAFSMLYERLENQEKIHEDASDLLDDLQEFLPFTEVVDRATMTNEAARAAVKDFLDVFRETCEFIVQYSSSSILGDLISSQGSKVDELKADFKKAKSKYDWSIKTDVWKINLKIEKIRDNDMLKLLQVSSLGPAGKEFYRTDKACLSGTRTNILERISQWATNASDRKLLWVHGSPGSGKSAIANSVAHKFDLQRLLAGCFFCRRDDTDLRDPSKIIPSLATHLAIWHQPYCIKLLSALQGEERNKLASKTLPEHFDMLIKGTILAVASEEETSSPNPLIIVVDGLDECGKTRGQRIQLARILVQTSELVPWLKLLVLSRPMPELNQVFEGSSQVLEKLDLDGAGDPTPDITCFTHHRAKQVARENPLNETWISEDQIGSLVEKSRGRFVWMKTVFDFIESRTDVDFAIETALLAPVIDFDRVDADVGRLCMENLQRAESDLQKT</sequence>
<feature type="domain" description="Nephrocystin 3-like N-terminal" evidence="2">
    <location>
        <begin position="328"/>
        <end position="499"/>
    </location>
</feature>
<keyword evidence="4" id="KW-1185">Reference proteome</keyword>
<dbReference type="InterPro" id="IPR056884">
    <property type="entry name" value="NPHP3-like_N"/>
</dbReference>
<dbReference type="PANTHER" id="PTHR10039">
    <property type="entry name" value="AMELOGENIN"/>
    <property type="match status" value="1"/>
</dbReference>
<name>A0A9Q5I3E2_SANBA</name>
<evidence type="ECO:0000313" key="4">
    <source>
        <dbReference type="Proteomes" id="UP000757232"/>
    </source>
</evidence>
<dbReference type="SUPFAM" id="SSF52540">
    <property type="entry name" value="P-loop containing nucleoside triphosphate hydrolases"/>
    <property type="match status" value="1"/>
</dbReference>
<dbReference type="AlphaFoldDB" id="A0A9Q5I3E2"/>
<gene>
    <name evidence="3" type="ORF">A7U60_g2072</name>
</gene>
<dbReference type="InterPro" id="IPR027417">
    <property type="entry name" value="P-loop_NTPase"/>
</dbReference>
<proteinExistence type="predicted"/>
<dbReference type="PANTHER" id="PTHR10039:SF17">
    <property type="entry name" value="FUNGAL STAND N-TERMINAL GOODBYE DOMAIN-CONTAINING PROTEIN-RELATED"/>
    <property type="match status" value="1"/>
</dbReference>
<dbReference type="Pfam" id="PF24883">
    <property type="entry name" value="NPHP3_N"/>
    <property type="match status" value="1"/>
</dbReference>
<comment type="caution">
    <text evidence="3">The sequence shown here is derived from an EMBL/GenBank/DDBJ whole genome shotgun (WGS) entry which is preliminary data.</text>
</comment>
<reference evidence="3" key="1">
    <citation type="submission" date="2016-06" db="EMBL/GenBank/DDBJ databases">
        <title>Draft Genome sequence of the fungus Inonotus baumii.</title>
        <authorList>
            <person name="Zhu H."/>
            <person name="Lin W."/>
        </authorList>
    </citation>
    <scope>NUCLEOTIDE SEQUENCE</scope>
    <source>
        <strain evidence="3">821</strain>
    </source>
</reference>
<keyword evidence="1" id="KW-0677">Repeat</keyword>
<organism evidence="3 4">
    <name type="scientific">Sanghuangporus baumii</name>
    <name type="common">Phellinus baumii</name>
    <dbReference type="NCBI Taxonomy" id="108892"/>
    <lineage>
        <taxon>Eukaryota</taxon>
        <taxon>Fungi</taxon>
        <taxon>Dikarya</taxon>
        <taxon>Basidiomycota</taxon>
        <taxon>Agaricomycotina</taxon>
        <taxon>Agaricomycetes</taxon>
        <taxon>Hymenochaetales</taxon>
        <taxon>Hymenochaetaceae</taxon>
        <taxon>Sanghuangporus</taxon>
    </lineage>
</organism>
<protein>
    <recommendedName>
        <fullName evidence="2">Nephrocystin 3-like N-terminal domain-containing protein</fullName>
    </recommendedName>
</protein>
<dbReference type="EMBL" id="LNZH02000121">
    <property type="protein sequence ID" value="OCB90710.1"/>
    <property type="molecule type" value="Genomic_DNA"/>
</dbReference>
<evidence type="ECO:0000259" key="2">
    <source>
        <dbReference type="Pfam" id="PF24883"/>
    </source>
</evidence>
<dbReference type="OrthoDB" id="163438at2759"/>
<accession>A0A9Q5I3E2</accession>